<keyword evidence="3" id="KW-1185">Reference proteome</keyword>
<dbReference type="Proteomes" id="UP000784294">
    <property type="component" value="Unassembled WGS sequence"/>
</dbReference>
<evidence type="ECO:0000313" key="3">
    <source>
        <dbReference type="Proteomes" id="UP000784294"/>
    </source>
</evidence>
<organism evidence="2 3">
    <name type="scientific">Protopolystoma xenopodis</name>
    <dbReference type="NCBI Taxonomy" id="117903"/>
    <lineage>
        <taxon>Eukaryota</taxon>
        <taxon>Metazoa</taxon>
        <taxon>Spiralia</taxon>
        <taxon>Lophotrochozoa</taxon>
        <taxon>Platyhelminthes</taxon>
        <taxon>Monogenea</taxon>
        <taxon>Polyopisthocotylea</taxon>
        <taxon>Polystomatidea</taxon>
        <taxon>Polystomatidae</taxon>
        <taxon>Protopolystoma</taxon>
    </lineage>
</organism>
<evidence type="ECO:0000256" key="1">
    <source>
        <dbReference type="SAM" id="MobiDB-lite"/>
    </source>
</evidence>
<protein>
    <submittedName>
        <fullName evidence="2">Uncharacterized protein</fullName>
    </submittedName>
</protein>
<feature type="non-terminal residue" evidence="2">
    <location>
        <position position="1"/>
    </location>
</feature>
<comment type="caution">
    <text evidence="2">The sequence shown here is derived from an EMBL/GenBank/DDBJ whole genome shotgun (WGS) entry which is preliminary data.</text>
</comment>
<sequence>MSPKPLMRQQMASLILSVLRSFYRFKDTNILDGALTGLLNLLLGLIDGHEVLQYVNHSGALFTLLRGYAELCPHARVHLANLRALPRLLSFLVTSSSGLQGRSLFKNKAGHPQPEGIGDNTIDSDHSFCSPDGNTGSPTSLIPPVTIYVNSQSAASANLVSPVSLGPGPAYPHTPSSGVRLDPPTW</sequence>
<gene>
    <name evidence="2" type="ORF">PXEA_LOCUS32841</name>
</gene>
<dbReference type="EMBL" id="CAAALY010261178">
    <property type="protein sequence ID" value="VEL39401.1"/>
    <property type="molecule type" value="Genomic_DNA"/>
</dbReference>
<dbReference type="AlphaFoldDB" id="A0A3S5AKT0"/>
<proteinExistence type="predicted"/>
<accession>A0A3S5AKT0</accession>
<dbReference type="OrthoDB" id="6280231at2759"/>
<name>A0A3S5AKT0_9PLAT</name>
<feature type="region of interest" description="Disordered" evidence="1">
    <location>
        <begin position="106"/>
        <end position="137"/>
    </location>
</feature>
<evidence type="ECO:0000313" key="2">
    <source>
        <dbReference type="EMBL" id="VEL39401.1"/>
    </source>
</evidence>
<reference evidence="2" key="1">
    <citation type="submission" date="2018-11" db="EMBL/GenBank/DDBJ databases">
        <authorList>
            <consortium name="Pathogen Informatics"/>
        </authorList>
    </citation>
    <scope>NUCLEOTIDE SEQUENCE</scope>
</reference>